<dbReference type="Proteomes" id="UP000051085">
    <property type="component" value="Unassembled WGS sequence"/>
</dbReference>
<organism evidence="1 2">
    <name type="scientific">Limosilactobacillus pontis DSM 8475</name>
    <dbReference type="NCBI Taxonomy" id="1423794"/>
    <lineage>
        <taxon>Bacteria</taxon>
        <taxon>Bacillati</taxon>
        <taxon>Bacillota</taxon>
        <taxon>Bacilli</taxon>
        <taxon>Lactobacillales</taxon>
        <taxon>Lactobacillaceae</taxon>
        <taxon>Limosilactobacillus</taxon>
    </lineage>
</organism>
<evidence type="ECO:0000313" key="2">
    <source>
        <dbReference type="Proteomes" id="UP000051085"/>
    </source>
</evidence>
<sequence>MTLKNTSNADIVAARIVAVNGRAVKVITEDGQKLRILLTKQYRQDKNWLASLKDILNAGIWIPVNRHLKRLFNYDWLTGPTPATVPVKD</sequence>
<gene>
    <name evidence="1" type="ORF">FD34_GL001603</name>
</gene>
<dbReference type="AlphaFoldDB" id="A0A922TNC5"/>
<dbReference type="EMBL" id="AZGO01000043">
    <property type="protein sequence ID" value="KRM36911.1"/>
    <property type="molecule type" value="Genomic_DNA"/>
</dbReference>
<protein>
    <submittedName>
        <fullName evidence="1">Uncharacterized protein</fullName>
    </submittedName>
</protein>
<dbReference type="GeneID" id="87979551"/>
<proteinExistence type="predicted"/>
<comment type="caution">
    <text evidence="1">The sequence shown here is derived from an EMBL/GenBank/DDBJ whole genome shotgun (WGS) entry which is preliminary data.</text>
</comment>
<dbReference type="RefSeq" id="WP_057806855.1">
    <property type="nucleotide sequence ID" value="NZ_AZGO01000043.1"/>
</dbReference>
<accession>A0A922TNC5</accession>
<name>A0A922TNC5_9LACO</name>
<reference evidence="1 2" key="1">
    <citation type="journal article" date="2015" name="Genome Announc.">
        <title>Expanding the biotechnology potential of lactobacilli through comparative genomics of 213 strains and associated genera.</title>
        <authorList>
            <person name="Sun Z."/>
            <person name="Harris H.M."/>
            <person name="McCann A."/>
            <person name="Guo C."/>
            <person name="Argimon S."/>
            <person name="Zhang W."/>
            <person name="Yang X."/>
            <person name="Jeffery I.B."/>
            <person name="Cooney J.C."/>
            <person name="Kagawa T.F."/>
            <person name="Liu W."/>
            <person name="Song Y."/>
            <person name="Salvetti E."/>
            <person name="Wrobel A."/>
            <person name="Rasinkangas P."/>
            <person name="Parkhill J."/>
            <person name="Rea M.C."/>
            <person name="O'Sullivan O."/>
            <person name="Ritari J."/>
            <person name="Douillard F.P."/>
            <person name="Paul Ross R."/>
            <person name="Yang R."/>
            <person name="Briner A.E."/>
            <person name="Felis G.E."/>
            <person name="de Vos W.M."/>
            <person name="Barrangou R."/>
            <person name="Klaenhammer T.R."/>
            <person name="Caufield P.W."/>
            <person name="Cui Y."/>
            <person name="Zhang H."/>
            <person name="O'Toole P.W."/>
        </authorList>
    </citation>
    <scope>NUCLEOTIDE SEQUENCE [LARGE SCALE GENOMIC DNA]</scope>
    <source>
        <strain evidence="1 2">DSM 8475</strain>
    </source>
</reference>
<evidence type="ECO:0000313" key="1">
    <source>
        <dbReference type="EMBL" id="KRM36911.1"/>
    </source>
</evidence>